<evidence type="ECO:0000313" key="11">
    <source>
        <dbReference type="Proteomes" id="UP000017836"/>
    </source>
</evidence>
<proteinExistence type="inferred from homology"/>
<sequence>MAANIAMASLPLLLFLCMGVTVYSDAFDQRYKHGDFVPLYATKIGPSHNPSETYRYYDMPFCSPEHVTEKKETFGEFLNGDHLVDAPYKLEFRVNKESEIACGKKLSKGEVAQFRNAILKDYYFQMYYDDLPIWSFFGRTEEGNRADEFKYLLYKNINFDILYNNNRVIEINVWINSSDTLDITEDKEIDMEFKYSVKWRETDISFKERMEKYVMFFSTHHGRSNWFLALDPCLNVLIFVGLFSSFIFGLLKKDIVRYSLDDEESVYEQEETGWKNIHGDVFRYPKHKSWFAAILGSGTQLLALAIFIFILGLVGVFYPYNKGVLSTALIVIYALTSSIAGYTATSFYCQLDGTNWVRCLLLTGCLFPAPLFLMFCFLNNVALVYNFATALPFSAIVAIVLMWSFVMSPLLVLGGIAGKNNKTEFQAPCRTTKCPREIPPLPWYQKTIPQMVIAGVLPFIAIYMELFLVLASMWGHKIYYTYGVLFMVFVVLVIVTAFVAIALVYFQLAAEDHEWWWRSVLRGGSTSLFIFGQCLYYYFARTDMSGLMQTSSFFGYMACICYGIFLLLGTVGFYISLVLVRYLYGSIKCE</sequence>
<dbReference type="EMBL" id="KI392710">
    <property type="protein sequence ID" value="ERN11065.1"/>
    <property type="molecule type" value="Genomic_DNA"/>
</dbReference>
<keyword evidence="11" id="KW-1185">Reference proteome</keyword>
<dbReference type="OrthoDB" id="1666796at2759"/>
<evidence type="ECO:0000256" key="4">
    <source>
        <dbReference type="ARBA" id="ARBA00022692"/>
    </source>
</evidence>
<dbReference type="HOGENOM" id="CLU_010714_0_2_1"/>
<comment type="similarity">
    <text evidence="3 9">Belongs to the nonaspanin (TM9SF) (TC 9.A.2) family.</text>
</comment>
<dbReference type="eggNOG" id="KOG1277">
    <property type="taxonomic scope" value="Eukaryota"/>
</dbReference>
<feature type="transmembrane region" description="Helical" evidence="9">
    <location>
        <begin position="451"/>
        <end position="474"/>
    </location>
</feature>
<feature type="chain" id="PRO_5007366154" description="Transmembrane 9 superfamily member" evidence="9">
    <location>
        <begin position="27"/>
        <end position="590"/>
    </location>
</feature>
<dbReference type="Gramene" id="ERN11065">
    <property type="protein sequence ID" value="ERN11065"/>
    <property type="gene ID" value="AMTR_s00024p00115000"/>
</dbReference>
<feature type="signal peptide" evidence="9">
    <location>
        <begin position="1"/>
        <end position="26"/>
    </location>
</feature>
<evidence type="ECO:0000256" key="7">
    <source>
        <dbReference type="ARBA" id="ARBA00022989"/>
    </source>
</evidence>
<dbReference type="AlphaFoldDB" id="W1PUT6"/>
<protein>
    <recommendedName>
        <fullName evidence="9">Transmembrane 9 superfamily member</fullName>
    </recommendedName>
</protein>
<feature type="transmembrane region" description="Helical" evidence="9">
    <location>
        <begin position="226"/>
        <end position="251"/>
    </location>
</feature>
<feature type="transmembrane region" description="Helical" evidence="9">
    <location>
        <begin position="290"/>
        <end position="318"/>
    </location>
</feature>
<dbReference type="GO" id="GO:0000139">
    <property type="term" value="C:Golgi membrane"/>
    <property type="evidence" value="ECO:0007669"/>
    <property type="project" value="UniProtKB-SubCell"/>
</dbReference>
<evidence type="ECO:0000256" key="8">
    <source>
        <dbReference type="ARBA" id="ARBA00023136"/>
    </source>
</evidence>
<feature type="transmembrane region" description="Helical" evidence="9">
    <location>
        <begin position="391"/>
        <end position="413"/>
    </location>
</feature>
<keyword evidence="8 9" id="KW-0472">Membrane</keyword>
<dbReference type="KEGG" id="atr:18439252"/>
<feature type="transmembrane region" description="Helical" evidence="9">
    <location>
        <begin position="554"/>
        <end position="584"/>
    </location>
</feature>
<feature type="transmembrane region" description="Helical" evidence="9">
    <location>
        <begin position="360"/>
        <end position="385"/>
    </location>
</feature>
<dbReference type="PANTHER" id="PTHR10766">
    <property type="entry name" value="TRANSMEMBRANE 9 SUPERFAMILY PROTEIN"/>
    <property type="match status" value="1"/>
</dbReference>
<reference evidence="11" key="1">
    <citation type="journal article" date="2013" name="Science">
        <title>The Amborella genome and the evolution of flowering plants.</title>
        <authorList>
            <consortium name="Amborella Genome Project"/>
        </authorList>
    </citation>
    <scope>NUCLEOTIDE SEQUENCE [LARGE SCALE GENOMIC DNA]</scope>
</reference>
<keyword evidence="6" id="KW-0967">Endosome</keyword>
<evidence type="ECO:0000256" key="1">
    <source>
        <dbReference type="ARBA" id="ARBA00004337"/>
    </source>
</evidence>
<dbReference type="GO" id="GO:0010008">
    <property type="term" value="C:endosome membrane"/>
    <property type="evidence" value="ECO:0007669"/>
    <property type="project" value="UniProtKB-SubCell"/>
</dbReference>
<evidence type="ECO:0000256" key="3">
    <source>
        <dbReference type="ARBA" id="ARBA00005227"/>
    </source>
</evidence>
<name>W1PUT6_AMBTC</name>
<keyword evidence="7 9" id="KW-1133">Transmembrane helix</keyword>
<keyword evidence="4 9" id="KW-0812">Transmembrane</keyword>
<feature type="transmembrane region" description="Helical" evidence="9">
    <location>
        <begin position="520"/>
        <end position="539"/>
    </location>
</feature>
<dbReference type="Pfam" id="PF02990">
    <property type="entry name" value="EMP70"/>
    <property type="match status" value="1"/>
</dbReference>
<feature type="transmembrane region" description="Helical" evidence="9">
    <location>
        <begin position="480"/>
        <end position="508"/>
    </location>
</feature>
<evidence type="ECO:0000256" key="9">
    <source>
        <dbReference type="RuleBase" id="RU363079"/>
    </source>
</evidence>
<feature type="transmembrane region" description="Helical" evidence="9">
    <location>
        <begin position="324"/>
        <end position="348"/>
    </location>
</feature>
<accession>W1PUT6</accession>
<keyword evidence="5 9" id="KW-0732">Signal</keyword>
<dbReference type="Proteomes" id="UP000017836">
    <property type="component" value="Unassembled WGS sequence"/>
</dbReference>
<evidence type="ECO:0000256" key="6">
    <source>
        <dbReference type="ARBA" id="ARBA00022753"/>
    </source>
</evidence>
<comment type="subcellular location">
    <subcellularLocation>
        <location evidence="1">Endosome membrane</location>
        <topology evidence="1">Multi-pass membrane protein</topology>
    </subcellularLocation>
    <subcellularLocation>
        <location evidence="2">Golgi apparatus membrane</location>
        <topology evidence="2">Multi-pass membrane protein</topology>
    </subcellularLocation>
</comment>
<dbReference type="GO" id="GO:0016020">
    <property type="term" value="C:membrane"/>
    <property type="evidence" value="ECO:0000318"/>
    <property type="project" value="GO_Central"/>
</dbReference>
<evidence type="ECO:0000256" key="5">
    <source>
        <dbReference type="ARBA" id="ARBA00022729"/>
    </source>
</evidence>
<dbReference type="PANTHER" id="PTHR10766:SF177">
    <property type="entry name" value="TRANSMEMBRANE 9 SUPERFAMILY MEMBER 1"/>
    <property type="match status" value="1"/>
</dbReference>
<evidence type="ECO:0000313" key="10">
    <source>
        <dbReference type="EMBL" id="ERN11065.1"/>
    </source>
</evidence>
<dbReference type="InterPro" id="IPR004240">
    <property type="entry name" value="EMP70"/>
</dbReference>
<evidence type="ECO:0000256" key="2">
    <source>
        <dbReference type="ARBA" id="ARBA00004653"/>
    </source>
</evidence>
<gene>
    <name evidence="10" type="ORF">AMTR_s00024p00115000</name>
</gene>
<dbReference type="GO" id="GO:0072657">
    <property type="term" value="P:protein localization to membrane"/>
    <property type="evidence" value="ECO:0000318"/>
    <property type="project" value="GO_Central"/>
</dbReference>
<organism evidence="10 11">
    <name type="scientific">Amborella trichopoda</name>
    <dbReference type="NCBI Taxonomy" id="13333"/>
    <lineage>
        <taxon>Eukaryota</taxon>
        <taxon>Viridiplantae</taxon>
        <taxon>Streptophyta</taxon>
        <taxon>Embryophyta</taxon>
        <taxon>Tracheophyta</taxon>
        <taxon>Spermatophyta</taxon>
        <taxon>Magnoliopsida</taxon>
        <taxon>Amborellales</taxon>
        <taxon>Amborellaceae</taxon>
        <taxon>Amborella</taxon>
    </lineage>
</organism>